<dbReference type="EMBL" id="JBHPBY010000474">
    <property type="protein sequence ID" value="MFC1853328.1"/>
    <property type="molecule type" value="Genomic_DNA"/>
</dbReference>
<evidence type="ECO:0000313" key="2">
    <source>
        <dbReference type="EMBL" id="MFC1853328.1"/>
    </source>
</evidence>
<dbReference type="NCBIfam" id="TIGR03936">
    <property type="entry name" value="sam_1_link_chp"/>
    <property type="match status" value="1"/>
</dbReference>
<comment type="caution">
    <text evidence="2">The sequence shown here is derived from an EMBL/GenBank/DDBJ whole genome shotgun (WGS) entry which is preliminary data.</text>
</comment>
<dbReference type="Pfam" id="PF19864">
    <property type="entry name" value="Radical_SAM_N2"/>
    <property type="match status" value="1"/>
</dbReference>
<proteinExistence type="predicted"/>
<feature type="non-terminal residue" evidence="2">
    <location>
        <position position="829"/>
    </location>
</feature>
<dbReference type="CDD" id="cd01335">
    <property type="entry name" value="Radical_SAM"/>
    <property type="match status" value="1"/>
</dbReference>
<dbReference type="Proteomes" id="UP001594351">
    <property type="component" value="Unassembled WGS sequence"/>
</dbReference>
<dbReference type="InterPro" id="IPR006638">
    <property type="entry name" value="Elp3/MiaA/NifB-like_rSAM"/>
</dbReference>
<gene>
    <name evidence="2" type="ORF">ACFL27_24280</name>
</gene>
<dbReference type="SMART" id="SM00729">
    <property type="entry name" value="Elp3"/>
    <property type="match status" value="1"/>
</dbReference>
<dbReference type="InterPro" id="IPR018768">
    <property type="entry name" value="DUF2344"/>
</dbReference>
<feature type="domain" description="Radical SAM core" evidence="1">
    <location>
        <begin position="253"/>
        <end position="492"/>
    </location>
</feature>
<organism evidence="2 3">
    <name type="scientific">candidate division CSSED10-310 bacterium</name>
    <dbReference type="NCBI Taxonomy" id="2855610"/>
    <lineage>
        <taxon>Bacteria</taxon>
        <taxon>Bacteria division CSSED10-310</taxon>
    </lineage>
</organism>
<dbReference type="SFLD" id="SFLDG01082">
    <property type="entry name" value="B12-binding_domain_containing"/>
    <property type="match status" value="1"/>
</dbReference>
<dbReference type="InterPro" id="IPR007197">
    <property type="entry name" value="rSAM"/>
</dbReference>
<protein>
    <submittedName>
        <fullName evidence="2">TIGR03960 family B12-binding radical SAM protein</fullName>
    </submittedName>
</protein>
<dbReference type="InterPro" id="IPR045784">
    <property type="entry name" value="Radical_SAM_N2"/>
</dbReference>
<dbReference type="Gene3D" id="3.80.30.20">
    <property type="entry name" value="tm_1862 like domain"/>
    <property type="match status" value="1"/>
</dbReference>
<dbReference type="Gene3D" id="3.40.50.280">
    <property type="entry name" value="Cobalamin-binding domain"/>
    <property type="match status" value="1"/>
</dbReference>
<reference evidence="2 3" key="1">
    <citation type="submission" date="2024-09" db="EMBL/GenBank/DDBJ databases">
        <title>Laminarin stimulates single cell rates of sulfate reduction while oxygen inhibits transcriptomic activity in coastal marine sediment.</title>
        <authorList>
            <person name="Lindsay M."/>
            <person name="Orcutt B."/>
            <person name="Emerson D."/>
            <person name="Stepanauskas R."/>
            <person name="D'Angelo T."/>
        </authorList>
    </citation>
    <scope>NUCLEOTIDE SEQUENCE [LARGE SCALE GENOMIC DNA]</scope>
    <source>
        <strain evidence="2">SAG AM-311-K15</strain>
    </source>
</reference>
<name>A0ABV6Z4F4_UNCC1</name>
<accession>A0ABV6Z4F4</accession>
<keyword evidence="3" id="KW-1185">Reference proteome</keyword>
<dbReference type="PROSITE" id="PS51918">
    <property type="entry name" value="RADICAL_SAM"/>
    <property type="match status" value="1"/>
</dbReference>
<sequence>MDNLTDALLHLVQKPSRYIGAEWNSEPRKFDTDKLNVALVFPELYELGMSHLGLKILRYLLEQMPECVVDRFFMPAPDYDLLLAKTGVPLCGLDTGASLQDFDLIGFSLQTELDYTNVLAILDRAQIPLFTAQRDQEDPLVVGGGPSVFNPEPMSLFFDFFVVGDGEIVFPRLVHQIAKLKKEGVARDDILRHLADFPGVYIPQFMTIEQTAEGNIDSFSFVHGGQGGVIRKALLTDLDQLDFPSRYVVPFLETVHDRVNVEAARGCANNCRFCQAQVIYRPYREKNPAGVFEQLQTLLTTTGYEELSLTSLSITDYSSLAYLTSQLYSYCSPKKISISLPSLRPDEFSRFIAFTTQSIRKTGVTLAPEAGTERLRRVINKPLSDDQIFQAIHEVNRSHARSIKLYFMVGLPTEKEEDLQGLIDLIKEIRKILNRRGGRKPSLRISLSPFVPKPHTPFQWFGQETIPAIMEKCRFIKSHLKWRDITVHYHDPHLSHLEALLSKGGRETAPLILEAYRRGCKLDGWREYFSYSSWEKAIEVTGTPGADMVSRTRPRSELFPWDFINTGVPKEILWKEYQTALKDKSTPGCLEKECPVCTQCDHQITLKTQSETARTMQPLQIDKPTPKLYRYRVCYQKRGRLKFLSHHETVKTFYQGLRRSNIPLAFSQGFNPHPKISLGDALPVGYASEQEFLDLNLTEYREPGHLIQQWNAHLPPDLKLLSGVVVPLSLPPLENSIQRCSYRVEAHAEFLLDENLVADEDWSSLFAMDYDEHHHFLQQFLLKDPLIATEIKKGKERQTPIRPYLHLLQVTKVTRDLIEWLITLTRIEN</sequence>
<dbReference type="NCBIfam" id="TIGR03960">
    <property type="entry name" value="rSAM_fuse_unch"/>
    <property type="match status" value="1"/>
</dbReference>
<dbReference type="InterPro" id="IPR058240">
    <property type="entry name" value="rSAM_sf"/>
</dbReference>
<evidence type="ECO:0000259" key="1">
    <source>
        <dbReference type="PROSITE" id="PS51918"/>
    </source>
</evidence>
<dbReference type="PANTHER" id="PTHR42731">
    <property type="entry name" value="SLL1084 PROTEIN"/>
    <property type="match status" value="1"/>
</dbReference>
<dbReference type="InterPro" id="IPR023404">
    <property type="entry name" value="rSAM_horseshoe"/>
</dbReference>
<dbReference type="Pfam" id="PF04055">
    <property type="entry name" value="Radical_SAM"/>
    <property type="match status" value="1"/>
</dbReference>
<evidence type="ECO:0000313" key="3">
    <source>
        <dbReference type="Proteomes" id="UP001594351"/>
    </source>
</evidence>
<dbReference type="Pfam" id="PF10105">
    <property type="entry name" value="DUF2344"/>
    <property type="match status" value="1"/>
</dbReference>
<dbReference type="SFLD" id="SFLDS00029">
    <property type="entry name" value="Radical_SAM"/>
    <property type="match status" value="1"/>
</dbReference>
<dbReference type="InterPro" id="IPR023862">
    <property type="entry name" value="CHP03960_rSAM"/>
</dbReference>
<dbReference type="SUPFAM" id="SSF102114">
    <property type="entry name" value="Radical SAM enzymes"/>
    <property type="match status" value="1"/>
</dbReference>
<dbReference type="PANTHER" id="PTHR42731:SF1">
    <property type="entry name" value="RADICAL SAM DOMAIN PROTEIN"/>
    <property type="match status" value="1"/>
</dbReference>